<dbReference type="InterPro" id="IPR033275">
    <property type="entry name" value="MARCH-like"/>
</dbReference>
<evidence type="ECO:0000259" key="5">
    <source>
        <dbReference type="PROSITE" id="PS51292"/>
    </source>
</evidence>
<dbReference type="PROSITE" id="PS51292">
    <property type="entry name" value="ZF_RING_CH"/>
    <property type="match status" value="1"/>
</dbReference>
<dbReference type="eggNOG" id="KOG1609">
    <property type="taxonomic scope" value="Eukaryota"/>
</dbReference>
<keyword evidence="7" id="KW-1185">Reference proteome</keyword>
<feature type="transmembrane region" description="Helical" evidence="4">
    <location>
        <begin position="159"/>
        <end position="177"/>
    </location>
</feature>
<keyword evidence="4" id="KW-1133">Transmembrane helix</keyword>
<dbReference type="STRING" id="88036.D8SGP6"/>
<sequence length="413" mass="46490">MEPACRCSSKTSFSIFPIDQRQQQHHHQDHSPSPPLLKSQQDECRICLEEDEAGNLEIPCSCCGSLKYAHRKCVQCWCNEKGDTICEICQQPFKGYTEPVRPAAPVALPDDHSRNVEWRSHYQLDPRIMAMAAERNFIQEIDDYAAANASGAACCRSTAVILMALLLLRLTLALGAAGSDGDASTFFTLFFFGAAGFLLPCYIMARAMNILRRRRQQQLGMELYLGCQKPPNSRSITISVASYSISQLACICPGMKRFWRTYLARFGHHHQSIRTFVLTRKYVPALVNLNEDEGRSTLSLTAVDLDTTSSSDNENDDVPQAFHSFLESVGFATPAAFATRLQLKILETKTTSYLTNLKEDKQDLVLEVNYRLGTKASKASNVTQVTVFHLRQYFMHSQWLHMEDGVHWKSNPS</sequence>
<proteinExistence type="predicted"/>
<name>D8SGP6_SELML</name>
<dbReference type="GO" id="GO:0008270">
    <property type="term" value="F:zinc ion binding"/>
    <property type="evidence" value="ECO:0007669"/>
    <property type="project" value="UniProtKB-KW"/>
</dbReference>
<protein>
    <recommendedName>
        <fullName evidence="5">RING-CH-type domain-containing protein</fullName>
    </recommendedName>
</protein>
<evidence type="ECO:0000256" key="4">
    <source>
        <dbReference type="SAM" id="Phobius"/>
    </source>
</evidence>
<evidence type="ECO:0000256" key="1">
    <source>
        <dbReference type="ARBA" id="ARBA00022723"/>
    </source>
</evidence>
<keyword evidence="4" id="KW-0812">Transmembrane</keyword>
<keyword evidence="4" id="KW-0472">Membrane</keyword>
<feature type="domain" description="RING-CH-type" evidence="5">
    <location>
        <begin position="36"/>
        <end position="96"/>
    </location>
</feature>
<organism evidence="7">
    <name type="scientific">Selaginella moellendorffii</name>
    <name type="common">Spikemoss</name>
    <dbReference type="NCBI Taxonomy" id="88036"/>
    <lineage>
        <taxon>Eukaryota</taxon>
        <taxon>Viridiplantae</taxon>
        <taxon>Streptophyta</taxon>
        <taxon>Embryophyta</taxon>
        <taxon>Tracheophyta</taxon>
        <taxon>Lycopodiopsida</taxon>
        <taxon>Selaginellales</taxon>
        <taxon>Selaginellaceae</taxon>
        <taxon>Selaginella</taxon>
    </lineage>
</organism>
<dbReference type="PANTHER" id="PTHR23012">
    <property type="entry name" value="RING/FYVE/PHD ZINC FINGER DOMAIN-CONTAINING"/>
    <property type="match status" value="1"/>
</dbReference>
<dbReference type="GO" id="GO:0016020">
    <property type="term" value="C:membrane"/>
    <property type="evidence" value="ECO:0000318"/>
    <property type="project" value="GO_Central"/>
</dbReference>
<dbReference type="InParanoid" id="D8SGP6"/>
<dbReference type="Gramene" id="EFJ16388">
    <property type="protein sequence ID" value="EFJ16388"/>
    <property type="gene ID" value="SELMODRAFT_421898"/>
</dbReference>
<reference evidence="6 7" key="1">
    <citation type="journal article" date="2011" name="Science">
        <title>The Selaginella genome identifies genetic changes associated with the evolution of vascular plants.</title>
        <authorList>
            <person name="Banks J.A."/>
            <person name="Nishiyama T."/>
            <person name="Hasebe M."/>
            <person name="Bowman J.L."/>
            <person name="Gribskov M."/>
            <person name="dePamphilis C."/>
            <person name="Albert V.A."/>
            <person name="Aono N."/>
            <person name="Aoyama T."/>
            <person name="Ambrose B.A."/>
            <person name="Ashton N.W."/>
            <person name="Axtell M.J."/>
            <person name="Barker E."/>
            <person name="Barker M.S."/>
            <person name="Bennetzen J.L."/>
            <person name="Bonawitz N.D."/>
            <person name="Chapple C."/>
            <person name="Cheng C."/>
            <person name="Correa L.G."/>
            <person name="Dacre M."/>
            <person name="DeBarry J."/>
            <person name="Dreyer I."/>
            <person name="Elias M."/>
            <person name="Engstrom E.M."/>
            <person name="Estelle M."/>
            <person name="Feng L."/>
            <person name="Finet C."/>
            <person name="Floyd S.K."/>
            <person name="Frommer W.B."/>
            <person name="Fujita T."/>
            <person name="Gramzow L."/>
            <person name="Gutensohn M."/>
            <person name="Harholt J."/>
            <person name="Hattori M."/>
            <person name="Heyl A."/>
            <person name="Hirai T."/>
            <person name="Hiwatashi Y."/>
            <person name="Ishikawa M."/>
            <person name="Iwata M."/>
            <person name="Karol K.G."/>
            <person name="Koehler B."/>
            <person name="Kolukisaoglu U."/>
            <person name="Kubo M."/>
            <person name="Kurata T."/>
            <person name="Lalonde S."/>
            <person name="Li K."/>
            <person name="Li Y."/>
            <person name="Litt A."/>
            <person name="Lyons E."/>
            <person name="Manning G."/>
            <person name="Maruyama T."/>
            <person name="Michael T.P."/>
            <person name="Mikami K."/>
            <person name="Miyazaki S."/>
            <person name="Morinaga S."/>
            <person name="Murata T."/>
            <person name="Mueller-Roeber B."/>
            <person name="Nelson D.R."/>
            <person name="Obara M."/>
            <person name="Oguri Y."/>
            <person name="Olmstead R.G."/>
            <person name="Onodera N."/>
            <person name="Petersen B.L."/>
            <person name="Pils B."/>
            <person name="Prigge M."/>
            <person name="Rensing S.A."/>
            <person name="Riano-Pachon D.M."/>
            <person name="Roberts A.W."/>
            <person name="Sato Y."/>
            <person name="Scheller H.V."/>
            <person name="Schulz B."/>
            <person name="Schulz C."/>
            <person name="Shakirov E.V."/>
            <person name="Shibagaki N."/>
            <person name="Shinohara N."/>
            <person name="Shippen D.E."/>
            <person name="Soerensen I."/>
            <person name="Sotooka R."/>
            <person name="Sugimoto N."/>
            <person name="Sugita M."/>
            <person name="Sumikawa N."/>
            <person name="Tanurdzic M."/>
            <person name="Theissen G."/>
            <person name="Ulvskov P."/>
            <person name="Wakazuki S."/>
            <person name="Weng J.K."/>
            <person name="Willats W.W."/>
            <person name="Wipf D."/>
            <person name="Wolf P.G."/>
            <person name="Yang L."/>
            <person name="Zimmer A.D."/>
            <person name="Zhu Q."/>
            <person name="Mitros T."/>
            <person name="Hellsten U."/>
            <person name="Loque D."/>
            <person name="Otillar R."/>
            <person name="Salamov A."/>
            <person name="Schmutz J."/>
            <person name="Shapiro H."/>
            <person name="Lindquist E."/>
            <person name="Lucas S."/>
            <person name="Rokhsar D."/>
            <person name="Grigoriev I.V."/>
        </authorList>
    </citation>
    <scope>NUCLEOTIDE SEQUENCE [LARGE SCALE GENOMIC DNA]</scope>
</reference>
<accession>D8SGP6</accession>
<dbReference type="GO" id="GO:0016567">
    <property type="term" value="P:protein ubiquitination"/>
    <property type="evidence" value="ECO:0000318"/>
    <property type="project" value="GO_Central"/>
</dbReference>
<dbReference type="EMBL" id="GL377619">
    <property type="protein sequence ID" value="EFJ16388.1"/>
    <property type="molecule type" value="Genomic_DNA"/>
</dbReference>
<dbReference type="Gene3D" id="3.30.40.10">
    <property type="entry name" value="Zinc/RING finger domain, C3HC4 (zinc finger)"/>
    <property type="match status" value="1"/>
</dbReference>
<dbReference type="SUPFAM" id="SSF57850">
    <property type="entry name" value="RING/U-box"/>
    <property type="match status" value="1"/>
</dbReference>
<gene>
    <name evidence="6" type="ORF">SELMODRAFT_421898</name>
</gene>
<dbReference type="InterPro" id="IPR022143">
    <property type="entry name" value="DUF3675"/>
</dbReference>
<dbReference type="SMART" id="SM00744">
    <property type="entry name" value="RINGv"/>
    <property type="match status" value="1"/>
</dbReference>
<dbReference type="CDD" id="cd16495">
    <property type="entry name" value="RING_CH-C4HC3_MARCH"/>
    <property type="match status" value="1"/>
</dbReference>
<dbReference type="InterPro" id="IPR013083">
    <property type="entry name" value="Znf_RING/FYVE/PHD"/>
</dbReference>
<dbReference type="Pfam" id="PF12428">
    <property type="entry name" value="DUF3675"/>
    <property type="match status" value="1"/>
</dbReference>
<dbReference type="Proteomes" id="UP000001514">
    <property type="component" value="Unassembled WGS sequence"/>
</dbReference>
<dbReference type="GO" id="GO:0004842">
    <property type="term" value="F:ubiquitin-protein transferase activity"/>
    <property type="evidence" value="ECO:0000318"/>
    <property type="project" value="GO_Central"/>
</dbReference>
<dbReference type="Pfam" id="PF12906">
    <property type="entry name" value="RINGv"/>
    <property type="match status" value="1"/>
</dbReference>
<evidence type="ECO:0000313" key="6">
    <source>
        <dbReference type="EMBL" id="EFJ16388.1"/>
    </source>
</evidence>
<evidence type="ECO:0000313" key="7">
    <source>
        <dbReference type="Proteomes" id="UP000001514"/>
    </source>
</evidence>
<keyword evidence="3" id="KW-0862">Zinc</keyword>
<dbReference type="HOGENOM" id="CLU_680427_0_0_1"/>
<dbReference type="AlphaFoldDB" id="D8SGP6"/>
<keyword evidence="1" id="KW-0479">Metal-binding</keyword>
<dbReference type="InterPro" id="IPR011016">
    <property type="entry name" value="Znf_RING-CH"/>
</dbReference>
<evidence type="ECO:0000256" key="2">
    <source>
        <dbReference type="ARBA" id="ARBA00022771"/>
    </source>
</evidence>
<keyword evidence="2" id="KW-0863">Zinc-finger</keyword>
<dbReference type="KEGG" id="smo:SELMODRAFT_421898"/>
<dbReference type="PANTHER" id="PTHR23012:SF215">
    <property type="entry name" value="RING_FYVE_PHD ZINC FINGER SUPERFAMILY PROTEIN"/>
    <property type="match status" value="1"/>
</dbReference>
<evidence type="ECO:0000256" key="3">
    <source>
        <dbReference type="ARBA" id="ARBA00022833"/>
    </source>
</evidence>
<feature type="transmembrane region" description="Helical" evidence="4">
    <location>
        <begin position="183"/>
        <end position="205"/>
    </location>
</feature>